<evidence type="ECO:0000256" key="2">
    <source>
        <dbReference type="PIRSR" id="PIRSR613078-2"/>
    </source>
</evidence>
<keyword evidence="4" id="KW-1185">Reference proteome</keyword>
<dbReference type="PANTHER" id="PTHR48100">
    <property type="entry name" value="BROAD-SPECIFICITY PHOSPHATASE YOR283W-RELATED"/>
    <property type="match status" value="1"/>
</dbReference>
<dbReference type="RefSeq" id="WP_146356253.1">
    <property type="nucleotide sequence ID" value="NZ_VOBR01000020.1"/>
</dbReference>
<gene>
    <name evidence="3" type="ORF">FKR81_28270</name>
</gene>
<dbReference type="Gene3D" id="3.40.50.1240">
    <property type="entry name" value="Phosphoglycerate mutase-like"/>
    <property type="match status" value="1"/>
</dbReference>
<feature type="active site" description="Proton donor/acceptor" evidence="1">
    <location>
        <position position="81"/>
    </location>
</feature>
<evidence type="ECO:0000313" key="3">
    <source>
        <dbReference type="EMBL" id="TWP48487.1"/>
    </source>
</evidence>
<feature type="binding site" evidence="2">
    <location>
        <position position="57"/>
    </location>
    <ligand>
        <name>substrate</name>
    </ligand>
</feature>
<dbReference type="CDD" id="cd07067">
    <property type="entry name" value="HP_PGM_like"/>
    <property type="match status" value="1"/>
</dbReference>
<dbReference type="SUPFAM" id="SSF53254">
    <property type="entry name" value="Phosphoglycerate mutase-like"/>
    <property type="match status" value="1"/>
</dbReference>
<dbReference type="SMART" id="SM00855">
    <property type="entry name" value="PGAM"/>
    <property type="match status" value="1"/>
</dbReference>
<evidence type="ECO:0000256" key="1">
    <source>
        <dbReference type="PIRSR" id="PIRSR613078-1"/>
    </source>
</evidence>
<proteinExistence type="predicted"/>
<evidence type="ECO:0000313" key="4">
    <source>
        <dbReference type="Proteomes" id="UP000316639"/>
    </source>
</evidence>
<dbReference type="GO" id="GO:0005737">
    <property type="term" value="C:cytoplasm"/>
    <property type="evidence" value="ECO:0007669"/>
    <property type="project" value="TreeGrafter"/>
</dbReference>
<dbReference type="PANTHER" id="PTHR48100:SF62">
    <property type="entry name" value="GLUCOSYL-3-PHOSPHOGLYCERATE PHOSPHATASE"/>
    <property type="match status" value="1"/>
</dbReference>
<organism evidence="3 4">
    <name type="scientific">Lentzea tibetensis</name>
    <dbReference type="NCBI Taxonomy" id="2591470"/>
    <lineage>
        <taxon>Bacteria</taxon>
        <taxon>Bacillati</taxon>
        <taxon>Actinomycetota</taxon>
        <taxon>Actinomycetes</taxon>
        <taxon>Pseudonocardiales</taxon>
        <taxon>Pseudonocardiaceae</taxon>
        <taxon>Lentzea</taxon>
    </lineage>
</organism>
<name>A0A563EMT6_9PSEU</name>
<accession>A0A563EMT6</accession>
<dbReference type="Pfam" id="PF00300">
    <property type="entry name" value="His_Phos_1"/>
    <property type="match status" value="1"/>
</dbReference>
<dbReference type="EMBL" id="VOBR01000020">
    <property type="protein sequence ID" value="TWP48487.1"/>
    <property type="molecule type" value="Genomic_DNA"/>
</dbReference>
<protein>
    <submittedName>
        <fullName evidence="3">Histidine phosphatase family protein</fullName>
    </submittedName>
</protein>
<dbReference type="InterPro" id="IPR050275">
    <property type="entry name" value="PGM_Phosphatase"/>
</dbReference>
<dbReference type="AlphaFoldDB" id="A0A563EMT6"/>
<dbReference type="GO" id="GO:0016791">
    <property type="term" value="F:phosphatase activity"/>
    <property type="evidence" value="ECO:0007669"/>
    <property type="project" value="TreeGrafter"/>
</dbReference>
<comment type="caution">
    <text evidence="3">The sequence shown here is derived from an EMBL/GenBank/DDBJ whole genome shotgun (WGS) entry which is preliminary data.</text>
</comment>
<feature type="binding site" evidence="2">
    <location>
        <begin position="20"/>
        <end position="21"/>
    </location>
    <ligand>
        <name>substrate</name>
    </ligand>
</feature>
<feature type="active site" description="Tele-phosphohistidine intermediate" evidence="1">
    <location>
        <position position="10"/>
    </location>
</feature>
<reference evidence="3 4" key="1">
    <citation type="submission" date="2019-07" db="EMBL/GenBank/DDBJ databases">
        <title>Lentzea xizangensis sp. nov., isolated from Qinghai-Tibetan Plateau Soils.</title>
        <authorList>
            <person name="Huang J."/>
        </authorList>
    </citation>
    <scope>NUCLEOTIDE SEQUENCE [LARGE SCALE GENOMIC DNA]</scope>
    <source>
        <strain evidence="3 4">FXJ1.1311</strain>
    </source>
</reference>
<dbReference type="InterPro" id="IPR013078">
    <property type="entry name" value="His_Pase_superF_clade-1"/>
</dbReference>
<sequence>MARVIVLVRHGATVWPGRFTGHRDVELSAQGLVEAKTVARTVAALRPRAVISSDLARATATAAEIAAAAGLGFTVDARLREEHLGAWSGLDHSEVRQRFPAEYARWRAGELWAPGENREGLDAVADRAVEAIDDVAGDPLVVVTHANTAYAVVRRLLGEVGPWADLPPAGHLVLTEERR</sequence>
<dbReference type="InterPro" id="IPR029033">
    <property type="entry name" value="His_PPase_superfam"/>
</dbReference>
<dbReference type="Proteomes" id="UP000316639">
    <property type="component" value="Unassembled WGS sequence"/>
</dbReference>
<dbReference type="OrthoDB" id="9781415at2"/>